<keyword evidence="1" id="KW-0732">Signal</keyword>
<dbReference type="RefSeq" id="WP_252465749.1">
    <property type="nucleotide sequence ID" value="NZ_JALBWM010000023.1"/>
</dbReference>
<feature type="chain" id="PRO_5040818776" evidence="1">
    <location>
        <begin position="20"/>
        <end position="153"/>
    </location>
</feature>
<proteinExistence type="predicted"/>
<dbReference type="Proteomes" id="UP001139028">
    <property type="component" value="Unassembled WGS sequence"/>
</dbReference>
<dbReference type="SUPFAM" id="SSF54427">
    <property type="entry name" value="NTF2-like"/>
    <property type="match status" value="1"/>
</dbReference>
<gene>
    <name evidence="2" type="ORF">MO867_07700</name>
</gene>
<keyword evidence="3" id="KW-1185">Reference proteome</keyword>
<accession>A0A9X2EM58</accession>
<evidence type="ECO:0000313" key="3">
    <source>
        <dbReference type="Proteomes" id="UP001139028"/>
    </source>
</evidence>
<dbReference type="InterPro" id="IPR032710">
    <property type="entry name" value="NTF2-like_dom_sf"/>
</dbReference>
<protein>
    <submittedName>
        <fullName evidence="2">Nuclear transport factor 2 family protein</fullName>
    </submittedName>
</protein>
<dbReference type="Gene3D" id="3.10.450.50">
    <property type="match status" value="1"/>
</dbReference>
<name>A0A9X2EM58_9GAMM</name>
<evidence type="ECO:0000256" key="1">
    <source>
        <dbReference type="SAM" id="SignalP"/>
    </source>
</evidence>
<dbReference type="EMBL" id="JALBWM010000023">
    <property type="protein sequence ID" value="MCO1334226.1"/>
    <property type="molecule type" value="Genomic_DNA"/>
</dbReference>
<comment type="caution">
    <text evidence="2">The sequence shown here is derived from an EMBL/GenBank/DDBJ whole genome shotgun (WGS) entry which is preliminary data.</text>
</comment>
<organism evidence="2 3">
    <name type="scientific">Microbulbifer okhotskensis</name>
    <dbReference type="NCBI Taxonomy" id="2926617"/>
    <lineage>
        <taxon>Bacteria</taxon>
        <taxon>Pseudomonadati</taxon>
        <taxon>Pseudomonadota</taxon>
        <taxon>Gammaproteobacteria</taxon>
        <taxon>Cellvibrionales</taxon>
        <taxon>Microbulbiferaceae</taxon>
        <taxon>Microbulbifer</taxon>
    </lineage>
</organism>
<dbReference type="AlphaFoldDB" id="A0A9X2EM58"/>
<sequence>MIRQFFAIALTLIAFSVQAAEKPEGFKTIDRLFAALANLDHQAMRDGVTDDFILLEHGEIWDIEILVAAMKPSGLKRTNYFSIINFEEQKDLLTINYWTKANFASEDGNKEAVWLESAIVKKIDGIWLLAQLHSTRLPSGKSPAGVQFEQQVL</sequence>
<evidence type="ECO:0000313" key="2">
    <source>
        <dbReference type="EMBL" id="MCO1334226.1"/>
    </source>
</evidence>
<reference evidence="2" key="1">
    <citation type="journal article" date="2022" name="Arch. Microbiol.">
        <title>Microbulbifer okhotskensis sp. nov., isolated from a deep bottom sediment of the Okhotsk Sea.</title>
        <authorList>
            <person name="Romanenko L."/>
            <person name="Kurilenko V."/>
            <person name="Otstavnykh N."/>
            <person name="Velansky P."/>
            <person name="Isaeva M."/>
            <person name="Mikhailov V."/>
        </authorList>
    </citation>
    <scope>NUCLEOTIDE SEQUENCE</scope>
    <source>
        <strain evidence="2">OS29</strain>
    </source>
</reference>
<feature type="signal peptide" evidence="1">
    <location>
        <begin position="1"/>
        <end position="19"/>
    </location>
</feature>